<comment type="caution">
    <text evidence="2">The sequence shown here is derived from an EMBL/GenBank/DDBJ whole genome shotgun (WGS) entry which is preliminary data.</text>
</comment>
<protein>
    <submittedName>
        <fullName evidence="2">Uncharacterized protein</fullName>
    </submittedName>
</protein>
<dbReference type="OrthoDB" id="1709903at2759"/>
<name>A0A8K0MS16_9ROSA</name>
<accession>A0A8K0MS16</accession>
<reference evidence="2" key="1">
    <citation type="submission" date="2020-03" db="EMBL/GenBank/DDBJ databases">
        <title>A high-quality chromosome-level genome assembly of a woody plant with both climbing and erect habits, Rhamnella rubrinervis.</title>
        <authorList>
            <person name="Lu Z."/>
            <person name="Yang Y."/>
            <person name="Zhu X."/>
            <person name="Sun Y."/>
        </authorList>
    </citation>
    <scope>NUCLEOTIDE SEQUENCE</scope>
    <source>
        <strain evidence="2">BYM</strain>
        <tissue evidence="2">Leaf</tissue>
    </source>
</reference>
<keyword evidence="3" id="KW-1185">Reference proteome</keyword>
<sequence>MIVFGVSEDSRNVDLGDETTTMICKFVVAQQNPKIPKYDDEEGNESDKEEGEDKKKEEEKYKDSEEDVENEPLTLSKLTTEEEVQNLSFQAPEWHMLCK</sequence>
<dbReference type="AlphaFoldDB" id="A0A8K0MS16"/>
<evidence type="ECO:0000313" key="2">
    <source>
        <dbReference type="EMBL" id="KAF3455899.1"/>
    </source>
</evidence>
<dbReference type="Proteomes" id="UP000796880">
    <property type="component" value="Unassembled WGS sequence"/>
</dbReference>
<organism evidence="2 3">
    <name type="scientific">Rhamnella rubrinervis</name>
    <dbReference type="NCBI Taxonomy" id="2594499"/>
    <lineage>
        <taxon>Eukaryota</taxon>
        <taxon>Viridiplantae</taxon>
        <taxon>Streptophyta</taxon>
        <taxon>Embryophyta</taxon>
        <taxon>Tracheophyta</taxon>
        <taxon>Spermatophyta</taxon>
        <taxon>Magnoliopsida</taxon>
        <taxon>eudicotyledons</taxon>
        <taxon>Gunneridae</taxon>
        <taxon>Pentapetalae</taxon>
        <taxon>rosids</taxon>
        <taxon>fabids</taxon>
        <taxon>Rosales</taxon>
        <taxon>Rhamnaceae</taxon>
        <taxon>rhamnoid group</taxon>
        <taxon>Rhamneae</taxon>
        <taxon>Rhamnella</taxon>
    </lineage>
</organism>
<feature type="compositionally biased region" description="Basic and acidic residues" evidence="1">
    <location>
        <begin position="51"/>
        <end position="63"/>
    </location>
</feature>
<evidence type="ECO:0000256" key="1">
    <source>
        <dbReference type="SAM" id="MobiDB-lite"/>
    </source>
</evidence>
<feature type="compositionally biased region" description="Acidic residues" evidence="1">
    <location>
        <begin position="39"/>
        <end position="50"/>
    </location>
</feature>
<gene>
    <name evidence="2" type="ORF">FNV43_RR00541</name>
</gene>
<dbReference type="EMBL" id="VOIH02000001">
    <property type="protein sequence ID" value="KAF3455899.1"/>
    <property type="molecule type" value="Genomic_DNA"/>
</dbReference>
<evidence type="ECO:0000313" key="3">
    <source>
        <dbReference type="Proteomes" id="UP000796880"/>
    </source>
</evidence>
<feature type="region of interest" description="Disordered" evidence="1">
    <location>
        <begin position="34"/>
        <end position="78"/>
    </location>
</feature>
<proteinExistence type="predicted"/>